<evidence type="ECO:0000313" key="2">
    <source>
        <dbReference type="EMBL" id="QDO84501.1"/>
    </source>
</evidence>
<dbReference type="Proteomes" id="UP000315947">
    <property type="component" value="Chromosome"/>
</dbReference>
<accession>A0ABX5X5G5</accession>
<dbReference type="EMBL" id="CP041614">
    <property type="protein sequence ID" value="QDO84501.1"/>
    <property type="molecule type" value="Genomic_DNA"/>
</dbReference>
<gene>
    <name evidence="2" type="ORF">FM037_16425</name>
</gene>
<feature type="coiled-coil region" evidence="1">
    <location>
        <begin position="65"/>
        <end position="110"/>
    </location>
</feature>
<sequence length="143" mass="16610">MRYLLFFSLLVPEMAISEVYKCSEGVYQADPCDDGTEALDLSHVGSVVENNHKLDKQNIQTYINNQQVEREIYSLELQRKKAIEKRDRRLNELKNSRRRAMNNLAGATWQQSLAQEMNAVTQQADTQVSMIDRQIAQLRTEFK</sequence>
<evidence type="ECO:0008006" key="4">
    <source>
        <dbReference type="Google" id="ProtNLM"/>
    </source>
</evidence>
<keyword evidence="1" id="KW-0175">Coiled coil</keyword>
<proteinExistence type="predicted"/>
<evidence type="ECO:0000313" key="3">
    <source>
        <dbReference type="Proteomes" id="UP000315947"/>
    </source>
</evidence>
<organism evidence="2 3">
    <name type="scientific">Shewanella psychropiezotolerans</name>
    <dbReference type="NCBI Taxonomy" id="2593655"/>
    <lineage>
        <taxon>Bacteria</taxon>
        <taxon>Pseudomonadati</taxon>
        <taxon>Pseudomonadota</taxon>
        <taxon>Gammaproteobacteria</taxon>
        <taxon>Alteromonadales</taxon>
        <taxon>Shewanellaceae</taxon>
        <taxon>Shewanella</taxon>
    </lineage>
</organism>
<name>A0ABX5X5G5_9GAMM</name>
<evidence type="ECO:0000256" key="1">
    <source>
        <dbReference type="SAM" id="Coils"/>
    </source>
</evidence>
<keyword evidence="3" id="KW-1185">Reference proteome</keyword>
<protein>
    <recommendedName>
        <fullName evidence="4">DUF4124 domain-containing protein</fullName>
    </recommendedName>
</protein>
<reference evidence="2 3" key="1">
    <citation type="submission" date="2019-07" db="EMBL/GenBank/DDBJ databases">
        <title>Shewanella sp. YLB-06 whole genomic sequence.</title>
        <authorList>
            <person name="Yu L."/>
        </authorList>
    </citation>
    <scope>NUCLEOTIDE SEQUENCE [LARGE SCALE GENOMIC DNA]</scope>
    <source>
        <strain evidence="2 3">YLB-06</strain>
    </source>
</reference>